<dbReference type="EMBL" id="JAOANI010000014">
    <property type="protein sequence ID" value="MCT7358499.1"/>
    <property type="molecule type" value="Genomic_DNA"/>
</dbReference>
<proteinExistence type="predicted"/>
<keyword evidence="1" id="KW-0732">Signal</keyword>
<keyword evidence="3" id="KW-1185">Reference proteome</keyword>
<evidence type="ECO:0000313" key="2">
    <source>
        <dbReference type="EMBL" id="MCT7358499.1"/>
    </source>
</evidence>
<sequence length="258" mass="28970">MKHLLLLMVTVGSVLMNTAQVNADESPVNKATDGQTQVNLSADTVRQRLLLQTLAYRSSAEFSLYSLQHGDRKSAQRLDTVLAEGQTLANALKPNWPELAPAWQEMTQFVNDNRALAAKAEDVNFSIRLEENYNKLYAVLDGSIPDTTVLDNETRRILNMLDSLEHIVSAYLFFNINIFGGLSVTDTGIEQQNKLFKALTAELDDAELRTQVERKWGFLESTLLAYNERSAVFIVTRTCDSIRELLLKKLQPEDSAES</sequence>
<gene>
    <name evidence="2" type="ORF">NYR02_05625</name>
</gene>
<evidence type="ECO:0000256" key="1">
    <source>
        <dbReference type="SAM" id="SignalP"/>
    </source>
</evidence>
<name>A0A9X2WDZ4_9GAMM</name>
<reference evidence="2" key="1">
    <citation type="journal article" date="2022" name="Front. Microbiol.">
        <title>Genome-based taxonomic rearrangement of Oceanobacter-related bacteria including the description of Thalassolituus hydrocarbonoclasticus sp. nov. and Thalassolituus pacificus sp. nov. and emended description of the genus Thalassolituus.</title>
        <authorList>
            <person name="Dong C."/>
            <person name="Wei L."/>
            <person name="Wang J."/>
            <person name="Lai Q."/>
            <person name="Huang Z."/>
            <person name="Shao Z."/>
        </authorList>
    </citation>
    <scope>NUCLEOTIDE SEQUENCE</scope>
    <source>
        <strain evidence="2">59MF3M-4</strain>
    </source>
</reference>
<dbReference type="RefSeq" id="WP_260975406.1">
    <property type="nucleotide sequence ID" value="NZ_JAOANI010000014.1"/>
</dbReference>
<dbReference type="Proteomes" id="UP001147830">
    <property type="component" value="Unassembled WGS sequence"/>
</dbReference>
<evidence type="ECO:0000313" key="3">
    <source>
        <dbReference type="Proteomes" id="UP001147830"/>
    </source>
</evidence>
<organism evidence="2 3">
    <name type="scientific">Thalassolituus pacificus</name>
    <dbReference type="NCBI Taxonomy" id="2975440"/>
    <lineage>
        <taxon>Bacteria</taxon>
        <taxon>Pseudomonadati</taxon>
        <taxon>Pseudomonadota</taxon>
        <taxon>Gammaproteobacteria</taxon>
        <taxon>Oceanospirillales</taxon>
        <taxon>Oceanospirillaceae</taxon>
        <taxon>Thalassolituus</taxon>
    </lineage>
</organism>
<accession>A0A9X2WDZ4</accession>
<feature type="chain" id="PRO_5041000884" description="NarX-like N-terminal domain-containing protein" evidence="1">
    <location>
        <begin position="24"/>
        <end position="258"/>
    </location>
</feature>
<comment type="caution">
    <text evidence="2">The sequence shown here is derived from an EMBL/GenBank/DDBJ whole genome shotgun (WGS) entry which is preliminary data.</text>
</comment>
<feature type="signal peptide" evidence="1">
    <location>
        <begin position="1"/>
        <end position="23"/>
    </location>
</feature>
<evidence type="ECO:0008006" key="4">
    <source>
        <dbReference type="Google" id="ProtNLM"/>
    </source>
</evidence>
<reference evidence="2" key="2">
    <citation type="submission" date="2022-08" db="EMBL/GenBank/DDBJ databases">
        <authorList>
            <person name="Dong C."/>
        </authorList>
    </citation>
    <scope>NUCLEOTIDE SEQUENCE</scope>
    <source>
        <strain evidence="2">59MF3M-4</strain>
    </source>
</reference>
<protein>
    <recommendedName>
        <fullName evidence="4">NarX-like N-terminal domain-containing protein</fullName>
    </recommendedName>
</protein>
<dbReference type="AlphaFoldDB" id="A0A9X2WDZ4"/>